<dbReference type="InterPro" id="IPR013783">
    <property type="entry name" value="Ig-like_fold"/>
</dbReference>
<dbReference type="SMART" id="SM00409">
    <property type="entry name" value="IG"/>
    <property type="match status" value="2"/>
</dbReference>
<feature type="signal peptide" evidence="2">
    <location>
        <begin position="1"/>
        <end position="33"/>
    </location>
</feature>
<dbReference type="Proteomes" id="UP000887568">
    <property type="component" value="Unplaced"/>
</dbReference>
<sequence>MQQTQIRCKTMDSCKFPLMALLLAVLVQKTVIGTVATQISLIPEGVCVPLGHPIVLYCTLQSASNSDTRLLFYKGSMPIDTNLTQVITFPPRCLRRGSKCKWDLTASLTVDPASESDEGVYWCKAVEDGEHFNASAEVFVQYQSEFELPDSVMAVKLGEKVKVKLDRKCDKLEPVQVTRTGRGRVIEKLPYRYGHEESQSAYVDKLEGALVIPNFQCTDEGNYSVTVMAGRGFEPVFTSRFIYIKASCEGCCPEEATVAPTRKSTANTQAETTAIPGVIEKLGGAENNTAYIVVIVVLAVSAIAGFVVMILYYRREIRDLTRAYNTRAHADAKGETDRLDVDV</sequence>
<feature type="domain" description="Ig-like" evidence="3">
    <location>
        <begin position="37"/>
        <end position="139"/>
    </location>
</feature>
<feature type="transmembrane region" description="Helical" evidence="1">
    <location>
        <begin position="290"/>
        <end position="313"/>
    </location>
</feature>
<keyword evidence="1" id="KW-0812">Transmembrane</keyword>
<dbReference type="AlphaFoldDB" id="A0A914B9L0"/>
<evidence type="ECO:0000313" key="5">
    <source>
        <dbReference type="Proteomes" id="UP000887568"/>
    </source>
</evidence>
<dbReference type="PROSITE" id="PS50835">
    <property type="entry name" value="IG_LIKE"/>
    <property type="match status" value="1"/>
</dbReference>
<dbReference type="RefSeq" id="XP_038072791.1">
    <property type="nucleotide sequence ID" value="XM_038216863.1"/>
</dbReference>
<evidence type="ECO:0000256" key="2">
    <source>
        <dbReference type="SAM" id="SignalP"/>
    </source>
</evidence>
<dbReference type="SUPFAM" id="SSF48726">
    <property type="entry name" value="Immunoglobulin"/>
    <property type="match status" value="1"/>
</dbReference>
<name>A0A914B9L0_PATMI</name>
<evidence type="ECO:0000313" key="4">
    <source>
        <dbReference type="EnsemblMetazoa" id="XP_038072791.1"/>
    </source>
</evidence>
<dbReference type="EnsemblMetazoa" id="XM_038216863.1">
    <property type="protein sequence ID" value="XP_038072791.1"/>
    <property type="gene ID" value="LOC119741160"/>
</dbReference>
<feature type="chain" id="PRO_5037550141" description="Ig-like domain-containing protein" evidence="2">
    <location>
        <begin position="34"/>
        <end position="343"/>
    </location>
</feature>
<dbReference type="Gene3D" id="2.60.40.10">
    <property type="entry name" value="Immunoglobulins"/>
    <property type="match status" value="1"/>
</dbReference>
<dbReference type="InterPro" id="IPR036179">
    <property type="entry name" value="Ig-like_dom_sf"/>
</dbReference>
<protein>
    <recommendedName>
        <fullName evidence="3">Ig-like domain-containing protein</fullName>
    </recommendedName>
</protein>
<keyword evidence="1" id="KW-1133">Transmembrane helix</keyword>
<dbReference type="GeneID" id="119741160"/>
<evidence type="ECO:0000259" key="3">
    <source>
        <dbReference type="PROSITE" id="PS50835"/>
    </source>
</evidence>
<organism evidence="4 5">
    <name type="scientific">Patiria miniata</name>
    <name type="common">Bat star</name>
    <name type="synonym">Asterina miniata</name>
    <dbReference type="NCBI Taxonomy" id="46514"/>
    <lineage>
        <taxon>Eukaryota</taxon>
        <taxon>Metazoa</taxon>
        <taxon>Echinodermata</taxon>
        <taxon>Eleutherozoa</taxon>
        <taxon>Asterozoa</taxon>
        <taxon>Asteroidea</taxon>
        <taxon>Valvatacea</taxon>
        <taxon>Valvatida</taxon>
        <taxon>Asterinidae</taxon>
        <taxon>Patiria</taxon>
    </lineage>
</organism>
<keyword evidence="2" id="KW-0732">Signal</keyword>
<dbReference type="OrthoDB" id="6418794at2759"/>
<proteinExistence type="predicted"/>
<keyword evidence="5" id="KW-1185">Reference proteome</keyword>
<dbReference type="InterPro" id="IPR003599">
    <property type="entry name" value="Ig_sub"/>
</dbReference>
<reference evidence="4" key="1">
    <citation type="submission" date="2022-11" db="UniProtKB">
        <authorList>
            <consortium name="EnsemblMetazoa"/>
        </authorList>
    </citation>
    <scope>IDENTIFICATION</scope>
</reference>
<accession>A0A914B9L0</accession>
<evidence type="ECO:0000256" key="1">
    <source>
        <dbReference type="SAM" id="Phobius"/>
    </source>
</evidence>
<dbReference type="InterPro" id="IPR007110">
    <property type="entry name" value="Ig-like_dom"/>
</dbReference>
<keyword evidence="1" id="KW-0472">Membrane</keyword>